<dbReference type="CDD" id="cd16025">
    <property type="entry name" value="PAS_like"/>
    <property type="match status" value="1"/>
</dbReference>
<dbReference type="AlphaFoldDB" id="A0AAE9W8H7"/>
<dbReference type="PANTHER" id="PTHR42693">
    <property type="entry name" value="ARYLSULFATASE FAMILY MEMBER"/>
    <property type="match status" value="1"/>
</dbReference>
<reference evidence="4 5" key="1">
    <citation type="journal article" date="2023" name="G3 (Bethesda)">
        <title>A high-quality reference genome for the fission yeast Schizosaccharomyces osmophilus.</title>
        <authorList>
            <person name="Jia G.S."/>
            <person name="Zhang W.C."/>
            <person name="Liang Y."/>
            <person name="Liu X.H."/>
            <person name="Rhind N."/>
            <person name="Pidoux A."/>
            <person name="Brysch-Herzberg M."/>
            <person name="Du L.L."/>
        </authorList>
    </citation>
    <scope>NUCLEOTIDE SEQUENCE [LARGE SCALE GENOMIC DNA]</scope>
    <source>
        <strain evidence="4 5">CBS 15793</strain>
    </source>
</reference>
<proteinExistence type="inferred from homology"/>
<comment type="similarity">
    <text evidence="1">Belongs to the sulfatase family.</text>
</comment>
<evidence type="ECO:0000259" key="3">
    <source>
        <dbReference type="Pfam" id="PF00884"/>
    </source>
</evidence>
<accession>A0AAE9W8H7</accession>
<dbReference type="RefSeq" id="XP_056035897.1">
    <property type="nucleotide sequence ID" value="XM_056181278.1"/>
</dbReference>
<dbReference type="InterPro" id="IPR050738">
    <property type="entry name" value="Sulfatase"/>
</dbReference>
<dbReference type="InterPro" id="IPR000917">
    <property type="entry name" value="Sulfatase_N"/>
</dbReference>
<name>A0AAE9W8H7_9SCHI</name>
<dbReference type="Proteomes" id="UP001212411">
    <property type="component" value="Chromosome 1"/>
</dbReference>
<dbReference type="Gene3D" id="3.40.720.10">
    <property type="entry name" value="Alkaline Phosphatase, subunit A"/>
    <property type="match status" value="1"/>
</dbReference>
<dbReference type="GO" id="GO:0004065">
    <property type="term" value="F:arylsulfatase activity"/>
    <property type="evidence" value="ECO:0007669"/>
    <property type="project" value="TreeGrafter"/>
</dbReference>
<dbReference type="KEGG" id="som:SOMG_02486"/>
<dbReference type="InterPro" id="IPR017850">
    <property type="entry name" value="Alkaline_phosphatase_core_sf"/>
</dbReference>
<evidence type="ECO:0000313" key="4">
    <source>
        <dbReference type="EMBL" id="WBW71654.1"/>
    </source>
</evidence>
<sequence length="561" mass="63702">MTKSPNFLIIVADDLGWSDVGAFGSEINTPNLDALAKEGLRFTDFHTASACSPTRSMLLSGTDNHLAGLGQMAEFASRIHQWDGYPGYEGYLNWRVAALPEILKEKYDTIISGKWHLGLTKETSPSARGFEKVFSLLPGAGHHFKDYKPSDENYKESSDELKKLLPPLYMSGSEFVDADKELPEDFYSSDYFASKLINYLDEHYRKDKDKPFFAYLPFTAPHWPLQAPRHLIEKYKGKYNKGPDALRLSRLAKQETLGVYNSTTDGPPAEVSTDEEKQWSDMSEEEQKTSSRTMEVYAAMVEQLDRNVGNVIQYLKEKGEYDNTFVLFMSDNGAEGAILENKPLNGEKVSDLIRQRYNNTFDNLGNRNSFVWYGPRWALAATAPSKDSKFYISEGGIRCPLIVRFPPIIKNPGGISHDFTTVMDITPTVLELAGIRHPYPRYNERDVLPLRGKSWVNHLANGEPVYDEEVDFTGWELFGQRAVRRGPWKAIYVPKSNAFSVVTQKYKSGRGGDSKWRLYNVKEDCAESKDLSEERPDILRDLVNYWTLYVSETGLVPVIEN</sequence>
<dbReference type="EMBL" id="CP115611">
    <property type="protein sequence ID" value="WBW71654.1"/>
    <property type="molecule type" value="Genomic_DNA"/>
</dbReference>
<protein>
    <submittedName>
        <fullName evidence="4">Arylsulfatase</fullName>
    </submittedName>
</protein>
<feature type="region of interest" description="Disordered" evidence="2">
    <location>
        <begin position="259"/>
        <end position="291"/>
    </location>
</feature>
<dbReference type="Pfam" id="PF00884">
    <property type="entry name" value="Sulfatase"/>
    <property type="match status" value="1"/>
</dbReference>
<evidence type="ECO:0000313" key="5">
    <source>
        <dbReference type="Proteomes" id="UP001212411"/>
    </source>
</evidence>
<evidence type="ECO:0000256" key="2">
    <source>
        <dbReference type="SAM" id="MobiDB-lite"/>
    </source>
</evidence>
<dbReference type="PANTHER" id="PTHR42693:SF33">
    <property type="entry name" value="ARYLSULFATASE"/>
    <property type="match status" value="1"/>
</dbReference>
<evidence type="ECO:0000256" key="1">
    <source>
        <dbReference type="ARBA" id="ARBA00008779"/>
    </source>
</evidence>
<dbReference type="Gene3D" id="3.30.1120.10">
    <property type="match status" value="1"/>
</dbReference>
<gene>
    <name evidence="4" type="ORF">SOMG_02486</name>
</gene>
<organism evidence="4 5">
    <name type="scientific">Schizosaccharomyces osmophilus</name>
    <dbReference type="NCBI Taxonomy" id="2545709"/>
    <lineage>
        <taxon>Eukaryota</taxon>
        <taxon>Fungi</taxon>
        <taxon>Dikarya</taxon>
        <taxon>Ascomycota</taxon>
        <taxon>Taphrinomycotina</taxon>
        <taxon>Schizosaccharomycetes</taxon>
        <taxon>Schizosaccharomycetales</taxon>
        <taxon>Schizosaccharomycetaceae</taxon>
        <taxon>Schizosaccharomyces</taxon>
    </lineage>
</organism>
<dbReference type="GeneID" id="80875967"/>
<feature type="domain" description="Sulfatase N-terminal" evidence="3">
    <location>
        <begin position="5"/>
        <end position="435"/>
    </location>
</feature>
<dbReference type="SUPFAM" id="SSF53649">
    <property type="entry name" value="Alkaline phosphatase-like"/>
    <property type="match status" value="1"/>
</dbReference>
<feature type="compositionally biased region" description="Basic and acidic residues" evidence="2">
    <location>
        <begin position="274"/>
        <end position="289"/>
    </location>
</feature>
<keyword evidence="5" id="KW-1185">Reference proteome</keyword>